<dbReference type="GO" id="GO:0071897">
    <property type="term" value="P:DNA biosynthetic process"/>
    <property type="evidence" value="ECO:0007669"/>
    <property type="project" value="UniProtKB-ARBA"/>
</dbReference>
<organism evidence="3">
    <name type="scientific">Camponotus floridanus</name>
    <name type="common">Florida carpenter ant</name>
    <dbReference type="NCBI Taxonomy" id="104421"/>
    <lineage>
        <taxon>Eukaryota</taxon>
        <taxon>Metazoa</taxon>
        <taxon>Ecdysozoa</taxon>
        <taxon>Arthropoda</taxon>
        <taxon>Hexapoda</taxon>
        <taxon>Insecta</taxon>
        <taxon>Pterygota</taxon>
        <taxon>Neoptera</taxon>
        <taxon>Endopterygota</taxon>
        <taxon>Hymenoptera</taxon>
        <taxon>Apocrita</taxon>
        <taxon>Aculeata</taxon>
        <taxon>Formicoidea</taxon>
        <taxon>Formicidae</taxon>
        <taxon>Formicinae</taxon>
        <taxon>Camponotus</taxon>
    </lineage>
</organism>
<dbReference type="PANTHER" id="PTHR34072:SF52">
    <property type="entry name" value="RIBONUCLEASE H"/>
    <property type="match status" value="1"/>
</dbReference>
<dbReference type="PANTHER" id="PTHR34072">
    <property type="entry name" value="ENZYMATIC POLYPROTEIN-RELATED"/>
    <property type="match status" value="1"/>
</dbReference>
<sequence length="66" mass="7374">LKTALTTSPVLKLYKVGADTELHTDASRFGLGAILLQRSSKDNQLHPVYYASWKTIGAEERYSSFE</sequence>
<name>E2AWP4_CAMFO</name>
<dbReference type="InParanoid" id="E2AWP4"/>
<accession>E2AWP4</accession>
<dbReference type="InterPro" id="IPR043502">
    <property type="entry name" value="DNA/RNA_pol_sf"/>
</dbReference>
<gene>
    <name evidence="2" type="ORF">EAG_00060</name>
</gene>
<feature type="non-terminal residue" evidence="2">
    <location>
        <position position="66"/>
    </location>
</feature>
<feature type="non-terminal residue" evidence="2">
    <location>
        <position position="1"/>
    </location>
</feature>
<evidence type="ECO:0000259" key="1">
    <source>
        <dbReference type="Pfam" id="PF17919"/>
    </source>
</evidence>
<dbReference type="Proteomes" id="UP000000311">
    <property type="component" value="Unassembled WGS sequence"/>
</dbReference>
<feature type="domain" description="Reverse transcriptase/retrotransposon-derived protein RNase H-like" evidence="1">
    <location>
        <begin position="1"/>
        <end position="66"/>
    </location>
</feature>
<evidence type="ECO:0000313" key="2">
    <source>
        <dbReference type="EMBL" id="EFN62145.1"/>
    </source>
</evidence>
<dbReference type="SUPFAM" id="SSF56672">
    <property type="entry name" value="DNA/RNA polymerases"/>
    <property type="match status" value="1"/>
</dbReference>
<keyword evidence="3" id="KW-1185">Reference proteome</keyword>
<reference evidence="2 3" key="1">
    <citation type="journal article" date="2010" name="Science">
        <title>Genomic comparison of the ants Camponotus floridanus and Harpegnathos saltator.</title>
        <authorList>
            <person name="Bonasio R."/>
            <person name="Zhang G."/>
            <person name="Ye C."/>
            <person name="Mutti N.S."/>
            <person name="Fang X."/>
            <person name="Qin N."/>
            <person name="Donahue G."/>
            <person name="Yang P."/>
            <person name="Li Q."/>
            <person name="Li C."/>
            <person name="Zhang P."/>
            <person name="Huang Z."/>
            <person name="Berger S.L."/>
            <person name="Reinberg D."/>
            <person name="Wang J."/>
            <person name="Liebig J."/>
        </authorList>
    </citation>
    <scope>NUCLEOTIDE SEQUENCE [LARGE SCALE GENOMIC DNA]</scope>
    <source>
        <strain evidence="3">C129</strain>
    </source>
</reference>
<dbReference type="EMBL" id="GL443370">
    <property type="protein sequence ID" value="EFN62145.1"/>
    <property type="molecule type" value="Genomic_DNA"/>
</dbReference>
<evidence type="ECO:0000313" key="3">
    <source>
        <dbReference type="Proteomes" id="UP000000311"/>
    </source>
</evidence>
<dbReference type="InterPro" id="IPR041577">
    <property type="entry name" value="RT_RNaseH_2"/>
</dbReference>
<dbReference type="AlphaFoldDB" id="E2AWP4"/>
<proteinExistence type="predicted"/>
<dbReference type="Pfam" id="PF17919">
    <property type="entry name" value="RT_RNaseH_2"/>
    <property type="match status" value="1"/>
</dbReference>
<protein>
    <recommendedName>
        <fullName evidence="1">Reverse transcriptase/retrotransposon-derived protein RNase H-like domain-containing protein</fullName>
    </recommendedName>
</protein>